<dbReference type="InterPro" id="IPR016195">
    <property type="entry name" value="Pol/histidinol_Pase-like"/>
</dbReference>
<proteinExistence type="predicted"/>
<dbReference type="GO" id="GO:0016757">
    <property type="term" value="F:glycosyltransferase activity"/>
    <property type="evidence" value="ECO:0007669"/>
    <property type="project" value="TreeGrafter"/>
</dbReference>
<feature type="non-terminal residue" evidence="2">
    <location>
        <position position="626"/>
    </location>
</feature>
<keyword evidence="2" id="KW-0808">Transferase</keyword>
<dbReference type="CDD" id="cd07432">
    <property type="entry name" value="PHP_HisPPase"/>
    <property type="match status" value="1"/>
</dbReference>
<dbReference type="SUPFAM" id="SSF89550">
    <property type="entry name" value="PHP domain-like"/>
    <property type="match status" value="1"/>
</dbReference>
<gene>
    <name evidence="2" type="ORF">MNBD_NITROSPIRAE03-1906</name>
</gene>
<organism evidence="2">
    <name type="scientific">hydrothermal vent metagenome</name>
    <dbReference type="NCBI Taxonomy" id="652676"/>
    <lineage>
        <taxon>unclassified sequences</taxon>
        <taxon>metagenomes</taxon>
        <taxon>ecological metagenomes</taxon>
    </lineage>
</organism>
<dbReference type="EMBL" id="UOGI01000197">
    <property type="protein sequence ID" value="VAX33692.1"/>
    <property type="molecule type" value="Genomic_DNA"/>
</dbReference>
<dbReference type="AlphaFoldDB" id="A0A3B1CZ18"/>
<feature type="domain" description="Glycosyltransferase subfamily 4-like N-terminal" evidence="1">
    <location>
        <begin position="437"/>
        <end position="605"/>
    </location>
</feature>
<evidence type="ECO:0000313" key="2">
    <source>
        <dbReference type="EMBL" id="VAX33692.1"/>
    </source>
</evidence>
<protein>
    <submittedName>
        <fullName evidence="2">Glycosyltransferase</fullName>
    </submittedName>
</protein>
<dbReference type="Gene3D" id="3.40.50.2000">
    <property type="entry name" value="Glycogen Phosphorylase B"/>
    <property type="match status" value="1"/>
</dbReference>
<dbReference type="Pfam" id="PF13439">
    <property type="entry name" value="Glyco_transf_4"/>
    <property type="match status" value="1"/>
</dbReference>
<name>A0A3B1CZ18_9ZZZZ</name>
<accession>A0A3B1CZ18</accession>
<dbReference type="SUPFAM" id="SSF53756">
    <property type="entry name" value="UDP-Glycosyltransferase/glycogen phosphorylase"/>
    <property type="match status" value="1"/>
</dbReference>
<dbReference type="Gene3D" id="3.20.20.140">
    <property type="entry name" value="Metal-dependent hydrolases"/>
    <property type="match status" value="1"/>
</dbReference>
<sequence length="626" mass="71342">MKQLYKSDLHVHSNFSNKSSIWAMRKLNCPESFTSPRFIYNTARKLGMDYVTITDHNTIDGALEIAHMPGVFISAEVTAYFPENGCKIHVVVLDVSEVSFRELMTLGGNVYELAAYLQREGIVHFVSHPLYDMNEKLTVDIIEKMLLMFDVFEVKNGARAEQFNSLIGSVISSLNPDSYERLPDRHDISPCSVTSWHKATVGGSDDHSGFFIARAYTVTRKGRTLDDFLASVRGKRVWAEGDNGDPLTLAHSIYGIGYRFYSERLKSGTRNATPFIDYLLNRLFDENSGKVSLIDKIKFFVRKNIPEMYDSYDDRSFEEILDREAKRLVNDMSFLNSINSEDRNRRIFRVTSYLANRMIYIYTNQLLKIPSSNGIFRILQLLNSIGMVHLLISPYYVSFFHQHRSKRLMSGLKGRFGLNGSAGCEKTVLFTDTINEINGVAITIKKLIETSKTRGVELTVVTCNNQETGAGDGIMNFKSVGEFAIPEYPELRLHFPPVLDVVDYLEREGFTRIHASTPGILGLLALLVSKLMDIPISATYHTDIPQYVKSLTDDVFLENTAWNYIIWFYSQMDEVLVPSRSTEKQLVEKGLSPEKIRPLPRWVDTGVFSPVKRNEAMWHRYSLNGE</sequence>
<dbReference type="InterPro" id="IPR050194">
    <property type="entry name" value="Glycosyltransferase_grp1"/>
</dbReference>
<reference evidence="2" key="1">
    <citation type="submission" date="2018-06" db="EMBL/GenBank/DDBJ databases">
        <authorList>
            <person name="Zhirakovskaya E."/>
        </authorList>
    </citation>
    <scope>NUCLEOTIDE SEQUENCE</scope>
</reference>
<dbReference type="InterPro" id="IPR028098">
    <property type="entry name" value="Glyco_trans_4-like_N"/>
</dbReference>
<evidence type="ECO:0000259" key="1">
    <source>
        <dbReference type="Pfam" id="PF13439"/>
    </source>
</evidence>
<dbReference type="PANTHER" id="PTHR45947:SF3">
    <property type="entry name" value="SULFOQUINOVOSYL TRANSFERASE SQD2"/>
    <property type="match status" value="1"/>
</dbReference>
<dbReference type="PANTHER" id="PTHR45947">
    <property type="entry name" value="SULFOQUINOVOSYL TRANSFERASE SQD2"/>
    <property type="match status" value="1"/>
</dbReference>